<comment type="caution">
    <text evidence="2">The sequence shown here is derived from an EMBL/GenBank/DDBJ whole genome shotgun (WGS) entry which is preliminary data.</text>
</comment>
<organism evidence="2 3">
    <name type="scientific">Pseudacidovorax intermedius</name>
    <dbReference type="NCBI Taxonomy" id="433924"/>
    <lineage>
        <taxon>Bacteria</taxon>
        <taxon>Pseudomonadati</taxon>
        <taxon>Pseudomonadota</taxon>
        <taxon>Betaproteobacteria</taxon>
        <taxon>Burkholderiales</taxon>
        <taxon>Comamonadaceae</taxon>
        <taxon>Pseudacidovorax</taxon>
    </lineage>
</organism>
<gene>
    <name evidence="2" type="ORF">DFR41_102251</name>
</gene>
<dbReference type="EMBL" id="QQAV01000002">
    <property type="protein sequence ID" value="RDI27216.1"/>
    <property type="molecule type" value="Genomic_DNA"/>
</dbReference>
<evidence type="ECO:0000313" key="3">
    <source>
        <dbReference type="Proteomes" id="UP000255265"/>
    </source>
</evidence>
<feature type="compositionally biased region" description="Basic residues" evidence="1">
    <location>
        <begin position="1"/>
        <end position="12"/>
    </location>
</feature>
<evidence type="ECO:0000313" key="2">
    <source>
        <dbReference type="EMBL" id="RDI27216.1"/>
    </source>
</evidence>
<accession>A0A370FLT8</accession>
<protein>
    <submittedName>
        <fullName evidence="2">Uncharacterized protein</fullName>
    </submittedName>
</protein>
<dbReference type="RefSeq" id="WP_147284325.1">
    <property type="nucleotide sequence ID" value="NZ_QQAV01000002.1"/>
</dbReference>
<keyword evidence="3" id="KW-1185">Reference proteome</keyword>
<name>A0A370FLT8_9BURK</name>
<dbReference type="OrthoDB" id="9182747at2"/>
<feature type="region of interest" description="Disordered" evidence="1">
    <location>
        <begin position="1"/>
        <end position="22"/>
    </location>
</feature>
<dbReference type="AlphaFoldDB" id="A0A370FLT8"/>
<dbReference type="Proteomes" id="UP000255265">
    <property type="component" value="Unassembled WGS sequence"/>
</dbReference>
<proteinExistence type="predicted"/>
<sequence length="267" mass="28714">MRLHHHAVKKLNNRNSTKSGRTDMFRKSVAAGLTCAAIVLVGCASPVPRIDVAQEKLAKIKTISVVRVPEPKTYTVLNIGHPGVAFGLIGGLIAAADQNSKQETLSKAYREQGIAINNVLVAELVKQLNAQGFIAQEQDAPWKEVDNSHSLKFEDIQSTADAVLVVSPTIEGFVSPQGSTSYLPTITAPATLLGDDKKNPMYRGFHAVGWRPPAEGWRSTEAKNTYPNFGALMADPKASAQSLEDAARDLAQSVSRDLKRASSSAQN</sequence>
<reference evidence="2 3" key="1">
    <citation type="submission" date="2018-07" db="EMBL/GenBank/DDBJ databases">
        <title>Genomic Encyclopedia of Type Strains, Phase IV (KMG-IV): sequencing the most valuable type-strain genomes for metagenomic binning, comparative biology and taxonomic classification.</title>
        <authorList>
            <person name="Goeker M."/>
        </authorList>
    </citation>
    <scope>NUCLEOTIDE SEQUENCE [LARGE SCALE GENOMIC DNA]</scope>
    <source>
        <strain evidence="2 3">DSM 21352</strain>
    </source>
</reference>
<evidence type="ECO:0000256" key="1">
    <source>
        <dbReference type="SAM" id="MobiDB-lite"/>
    </source>
</evidence>